<dbReference type="GO" id="GO:0006629">
    <property type="term" value="P:lipid metabolic process"/>
    <property type="evidence" value="ECO:0007669"/>
    <property type="project" value="InterPro"/>
</dbReference>
<dbReference type="GO" id="GO:0008374">
    <property type="term" value="F:O-acyltransferase activity"/>
    <property type="evidence" value="ECO:0007669"/>
    <property type="project" value="InterPro"/>
</dbReference>
<name>A0AAE9AYU6_9ACTN</name>
<comment type="caution">
    <text evidence="1">The sequence shown here is derived from an EMBL/GenBank/DDBJ whole genome shotgun (WGS) entry which is preliminary data.</text>
</comment>
<evidence type="ECO:0008006" key="3">
    <source>
        <dbReference type="Google" id="ProtNLM"/>
    </source>
</evidence>
<dbReference type="InterPro" id="IPR029058">
    <property type="entry name" value="AB_hydrolase_fold"/>
</dbReference>
<gene>
    <name evidence="1" type="ORF">Sipo8835_23140</name>
</gene>
<evidence type="ECO:0000313" key="1">
    <source>
        <dbReference type="EMBL" id="TQE30531.1"/>
    </source>
</evidence>
<accession>A0AAE9AYU6</accession>
<dbReference type="InterPro" id="IPR003386">
    <property type="entry name" value="LACT/PDAT_acylTrfase"/>
</dbReference>
<dbReference type="Gene3D" id="3.40.50.1820">
    <property type="entry name" value="alpha/beta hydrolase"/>
    <property type="match status" value="1"/>
</dbReference>
<dbReference type="Proteomes" id="UP000318720">
    <property type="component" value="Unassembled WGS sequence"/>
</dbReference>
<reference evidence="1 2" key="1">
    <citation type="submission" date="2019-03" db="EMBL/GenBank/DDBJ databases">
        <title>Comparative genomic analyses of the sweetpotato soil rot pathogen, Streptomyces ipomoeae.</title>
        <authorList>
            <person name="Ruschel Soares N."/>
            <person name="Badger J.H."/>
            <person name="Huguet-Tapia J.C."/>
            <person name="Clark C.A."/>
            <person name="Pettis G.S."/>
        </authorList>
    </citation>
    <scope>NUCLEOTIDE SEQUENCE [LARGE SCALE GENOMIC DNA]</scope>
    <source>
        <strain evidence="1 2">88-35</strain>
    </source>
</reference>
<sequence>MGSALLDTATGRRIWGLSVRGLARAWRRRDGLLPLHLTAAEREGRYGRVEATGLLEVPAWAPFLQGFEPYGNLLAAVQEVTADRAALLAFPYDWRLPVAVNGARLAEAARRHLTAWRTQPGSHAGGRPARLVFVAHSMGGLVTRAALAHSPDLVKDTRAVISLGTPFYGAVKAAVILNGSRHDPLPALPRHRMAALAATLPGVHDLLPDFRCVDAGLDVNHLTAADVAALGGDKELATQAMEFRQRIRTYGARTLPSHRAVVGVAQPTMQSLRLADGLAHEQYVAFRTHPDGTLARDGNGIPERRDRAGDGTVYRDSASLGSLATTYLPLQHGALAKDSIALRHVRAVITEQDDELGPPMGAGEIGLAIPEDIVAGTAWSLRLTGADTFAGITCSVHDAEDDRRITTVRLGWVDDEITARVTLPVPGLYRVRVDTGGNAPVTQLVLASGLDDTGEDS</sequence>
<dbReference type="EMBL" id="SPAZ01000191">
    <property type="protein sequence ID" value="TQE30531.1"/>
    <property type="molecule type" value="Genomic_DNA"/>
</dbReference>
<dbReference type="SUPFAM" id="SSF53474">
    <property type="entry name" value="alpha/beta-Hydrolases"/>
    <property type="match status" value="1"/>
</dbReference>
<dbReference type="Pfam" id="PF02450">
    <property type="entry name" value="LCAT"/>
    <property type="match status" value="1"/>
</dbReference>
<evidence type="ECO:0000313" key="2">
    <source>
        <dbReference type="Proteomes" id="UP000318720"/>
    </source>
</evidence>
<proteinExistence type="predicted"/>
<dbReference type="AlphaFoldDB" id="A0AAE9AYU6"/>
<organism evidence="1 2">
    <name type="scientific">Streptomyces ipomoeae</name>
    <dbReference type="NCBI Taxonomy" id="103232"/>
    <lineage>
        <taxon>Bacteria</taxon>
        <taxon>Bacillati</taxon>
        <taxon>Actinomycetota</taxon>
        <taxon>Actinomycetes</taxon>
        <taxon>Kitasatosporales</taxon>
        <taxon>Streptomycetaceae</taxon>
        <taxon>Streptomyces</taxon>
    </lineage>
</organism>
<protein>
    <recommendedName>
        <fullName evidence="3">Lecithin:cholesterol acyltransferase</fullName>
    </recommendedName>
</protein>